<feature type="chain" id="PRO_5015404912" evidence="1">
    <location>
        <begin position="25"/>
        <end position="332"/>
    </location>
</feature>
<evidence type="ECO:0000313" key="2">
    <source>
        <dbReference type="EMBL" id="AVO41036.1"/>
    </source>
</evidence>
<evidence type="ECO:0000256" key="1">
    <source>
        <dbReference type="SAM" id="SignalP"/>
    </source>
</evidence>
<feature type="signal peptide" evidence="1">
    <location>
        <begin position="1"/>
        <end position="24"/>
    </location>
</feature>
<dbReference type="KEGG" id="simp:C6571_06825"/>
<dbReference type="Proteomes" id="UP000239326">
    <property type="component" value="Chromosome"/>
</dbReference>
<protein>
    <submittedName>
        <fullName evidence="2">Uncharacterized protein</fullName>
    </submittedName>
</protein>
<proteinExistence type="predicted"/>
<keyword evidence="1" id="KW-0732">Signal</keyword>
<evidence type="ECO:0000313" key="3">
    <source>
        <dbReference type="Proteomes" id="UP000239326"/>
    </source>
</evidence>
<name>A0A2S0MYR9_9BURK</name>
<organism evidence="2 3">
    <name type="scientific">Simplicispira suum</name>
    <dbReference type="NCBI Taxonomy" id="2109915"/>
    <lineage>
        <taxon>Bacteria</taxon>
        <taxon>Pseudomonadati</taxon>
        <taxon>Pseudomonadota</taxon>
        <taxon>Betaproteobacteria</taxon>
        <taxon>Burkholderiales</taxon>
        <taxon>Comamonadaceae</taxon>
        <taxon>Simplicispira</taxon>
    </lineage>
</organism>
<dbReference type="AlphaFoldDB" id="A0A2S0MYR9"/>
<sequence length="332" mass="36511">MHKLLALALGATSALALLPTTASAASPETGQIHMLLLDAEQQPVVGATLRGACRSDDGAFFGGKKLEAPWTCTTDAQGICSAELRLLPRPDSDRANACKALAPTEITEAGAAPVKSSYFTFFADGQTQSYNLLQKGASWKHGDYFFQSLESRTAFDDLVGRNTGEFYKRRVTIKDEPATPALTLDTAAAHVPRSRDYPNTEFLRARIDRKTREASVEIVVTDTYIDYAMHMLSEARYGAGAKERTVALKVGKQGSTCNMRDLFERKCTHQETVSFPVDMEAFRQAAAYRPGQSTQWRFQIHAKSGHARMRSLSHAEFHALAQAMDEVLAGRR</sequence>
<accession>A0A2S0MYR9</accession>
<keyword evidence="3" id="KW-1185">Reference proteome</keyword>
<gene>
    <name evidence="2" type="ORF">C6571_06825</name>
</gene>
<dbReference type="EMBL" id="CP027669">
    <property type="protein sequence ID" value="AVO41036.1"/>
    <property type="molecule type" value="Genomic_DNA"/>
</dbReference>
<reference evidence="2 3" key="1">
    <citation type="submission" date="2018-03" db="EMBL/GenBank/DDBJ databases">
        <title>Genome sequencing of Simplicispira sp.</title>
        <authorList>
            <person name="Kim S.-J."/>
            <person name="Heo J."/>
            <person name="Kwon S.-W."/>
        </authorList>
    </citation>
    <scope>NUCLEOTIDE SEQUENCE [LARGE SCALE GENOMIC DNA]</scope>
    <source>
        <strain evidence="2 3">SC1-8</strain>
    </source>
</reference>